<keyword evidence="7 9" id="KW-0472">Membrane</keyword>
<dbReference type="Gene3D" id="1.20.1560.10">
    <property type="entry name" value="ABC transporter type 1, transmembrane domain"/>
    <property type="match status" value="2"/>
</dbReference>
<feature type="domain" description="ABC transmembrane type-1" evidence="11">
    <location>
        <begin position="1017"/>
        <end position="1302"/>
    </location>
</feature>
<keyword evidence="5 12" id="KW-0067">ATP-binding</keyword>
<dbReference type="Pfam" id="PF00005">
    <property type="entry name" value="ABC_tran"/>
    <property type="match status" value="2"/>
</dbReference>
<dbReference type="CDD" id="cd03250">
    <property type="entry name" value="ABCC_MRP_domain1"/>
    <property type="match status" value="1"/>
</dbReference>
<dbReference type="GO" id="GO:0140359">
    <property type="term" value="F:ABC-type transporter activity"/>
    <property type="evidence" value="ECO:0007669"/>
    <property type="project" value="InterPro"/>
</dbReference>
<comment type="subcellular location">
    <subcellularLocation>
        <location evidence="1">Membrane</location>
        <topology evidence="1">Multi-pass membrane protein</topology>
    </subcellularLocation>
</comment>
<dbReference type="CDD" id="cd03244">
    <property type="entry name" value="ABCC_MRP_domain2"/>
    <property type="match status" value="1"/>
</dbReference>
<sequence>MLLDTTNRIRVPSRPHRQFNTLAIDAEDPTEVWIDFVMDHGGFFTLLGLPALCATVAFIGRMRWLPANRKPHHYGRTAAIYWPTQISIFLNILILVALFASLIWSSESIPVHGLAPAIALTVVAWVVALPLNTLEHQYETRSSDFIFLFLFGSLFLDGLAIYILSEDTNHRTGSMSPFRLLSWSSLFAGCALFFEAFPRGNTRVQRLGREKGNQSEFDQANVCSRLTFHYVQRIISVGSTRPLTPVDLVNTCPAWLDTRINYDLVEKYWSKAEAKLIREKAKEEATTSKSGKKDRHRNAFFWAVMRAYGLKSFTMMAFRLTGLGLLYAPPMLFGQLLRFISDYSSAIEEGVPPPSRKIGLILAAGMFFFSQLSLVILAQAFLANTDLGIEARAGTIALIYRKALKLSPAARVKSTLGEITNHMAVDAERWVDASIFLPLLLSIPLELCLSIYLLYRLLGWSLIVGLLVFAILVPLQAKSGKFINSFQEEHLKWMDERLRLMTEILANIKIVKLYNWEVPFRQKVDVLRAKELKAIKGVATIRAFLSIVFSSVTLLMALCTFSVFSTVGGPDMTPGKLSSEVVFVSITLFGVMNRPLGQIGHMISKVIAIVVAMQRIQRYLLLEEIDTTVVQRHSRHNRSPGHSDVTKALAVEIKDATLSWSKLEVIESSEEAEEIERLGERQPLLTTDHSSRPAKPTLSDINLEIEEGKIVAIVGRIGQGKSSLLSSIMGEMYKQKGSLAIWGCLAYVPQQAWIINATVRDNILFGKPFDQIKYDRIIYASGLIQDLEMLSAGDMTEIGEKGINLSGGQKQRVSLARAAYQDADIYLLDDPLSAVDAHVDQHLWQNLVGPDGLLKDKTRILVTHGIHHLDHVDQIVVLKDGQISETGEYQYLMKERGPFYQLIKEHAVNRRNRKRTASGEINMALPGNVLQAKLGSIERVKGYGTSNDSPSNSEIESAMASDEEDTSERETIVEETLKADNDNSGELVAEEKMEEGRVSWGVLMTYARAASLKKAMVCILFYALSQASSLSTNFWLRYWISDSQQREKDGEEARPVSYYLLGYGGLILMYMLFNIMSDYTTEVVCGIQASKILYDRLMTRVLRLPMSFFDVTPTGRIVNRFSSDINAIDTSIPEEWNDLFALTSIICATLLVITYSTPMFLIMIPPLVLVYLWIQNYFIKSSQSLKRMYSVSKSPLYQHFSETLAGASSIRVIDGLKDRFVQLNDERADVIANRMNAWSNNNRWLQLRLETLGAFVVFLAASLAVMNAENLDPSLVGLALSYALNMIGYTNYLVRTVCEVANVLVCVERVDEYSNKPEEAPELTGVRLPPNWPQHGQVVFKNYSTRYREGLDLVIKDVSFTIQPLQKTGIVGRTGAGKSSLTLALFRIIEAADSFWAKASDPSAEERLNRVKDDCPISEPLFTGNDIGGSIEIDGIDISTLGLSDLRRHLSIIPQDPTLFAGTVRSNLDPFEERTDHELWEALERAHLKDHIVSLPGGLTFEVAQNGENFSVGQRSLICLARALLRRTKVLILDEATAAVDVETDDLIQKTIRKEFQDRTILTIAHRIKTVMDSDKILVLEKGRVCEYESPQELLKKKDSLFYRLAEQAGEVDDPNHPHAHKAWSP</sequence>
<feature type="transmembrane region" description="Helical" evidence="9">
    <location>
        <begin position="360"/>
        <end position="382"/>
    </location>
</feature>
<evidence type="ECO:0000313" key="12">
    <source>
        <dbReference type="EMBL" id="GJJ71287.1"/>
    </source>
</evidence>
<feature type="compositionally biased region" description="Polar residues" evidence="8">
    <location>
        <begin position="944"/>
        <end position="955"/>
    </location>
</feature>
<dbReference type="FunFam" id="1.20.1560.10:FF:000010">
    <property type="entry name" value="Multidrug resistance-associated ABC transporter"/>
    <property type="match status" value="1"/>
</dbReference>
<feature type="transmembrane region" description="Helical" evidence="9">
    <location>
        <begin position="1159"/>
        <end position="1179"/>
    </location>
</feature>
<feature type="transmembrane region" description="Helical" evidence="9">
    <location>
        <begin position="1136"/>
        <end position="1153"/>
    </location>
</feature>
<dbReference type="InterPro" id="IPR017871">
    <property type="entry name" value="ABC_transporter-like_CS"/>
</dbReference>
<dbReference type="PANTHER" id="PTHR24223">
    <property type="entry name" value="ATP-BINDING CASSETTE SUB-FAMILY C"/>
    <property type="match status" value="1"/>
</dbReference>
<dbReference type="SUPFAM" id="SSF90123">
    <property type="entry name" value="ABC transporter transmembrane region"/>
    <property type="match status" value="2"/>
</dbReference>
<feature type="domain" description="ABC transporter" evidence="10">
    <location>
        <begin position="679"/>
        <end position="905"/>
    </location>
</feature>
<dbReference type="PROSITE" id="PS50929">
    <property type="entry name" value="ABC_TM1F"/>
    <property type="match status" value="2"/>
</dbReference>
<evidence type="ECO:0000256" key="5">
    <source>
        <dbReference type="ARBA" id="ARBA00022840"/>
    </source>
</evidence>
<dbReference type="SMART" id="SM00382">
    <property type="entry name" value="AAA"/>
    <property type="match status" value="2"/>
</dbReference>
<dbReference type="OrthoDB" id="6500128at2759"/>
<feature type="transmembrane region" description="Helical" evidence="9">
    <location>
        <begin position="458"/>
        <end position="475"/>
    </location>
</feature>
<feature type="transmembrane region" description="Helical" evidence="9">
    <location>
        <begin position="543"/>
        <end position="565"/>
    </location>
</feature>
<dbReference type="InterPro" id="IPR011527">
    <property type="entry name" value="ABC1_TM_dom"/>
</dbReference>
<dbReference type="InterPro" id="IPR044746">
    <property type="entry name" value="ABCC_6TM_D1"/>
</dbReference>
<evidence type="ECO:0000256" key="8">
    <source>
        <dbReference type="SAM" id="MobiDB-lite"/>
    </source>
</evidence>
<evidence type="ECO:0000256" key="4">
    <source>
        <dbReference type="ARBA" id="ARBA00022741"/>
    </source>
</evidence>
<keyword evidence="4" id="KW-0547">Nucleotide-binding</keyword>
<dbReference type="Pfam" id="PF00664">
    <property type="entry name" value="ABC_membrane"/>
    <property type="match status" value="2"/>
</dbReference>
<feature type="domain" description="ABC transmembrane type-1" evidence="11">
    <location>
        <begin position="313"/>
        <end position="608"/>
    </location>
</feature>
<feature type="transmembrane region" description="Helical" evidence="9">
    <location>
        <begin position="577"/>
        <end position="596"/>
    </location>
</feature>
<evidence type="ECO:0000256" key="3">
    <source>
        <dbReference type="ARBA" id="ARBA00022692"/>
    </source>
</evidence>
<feature type="region of interest" description="Disordered" evidence="8">
    <location>
        <begin position="941"/>
        <end position="970"/>
    </location>
</feature>
<comment type="caution">
    <text evidence="12">The sequence shown here is derived from an EMBL/GenBank/DDBJ whole genome shotgun (WGS) entry which is preliminary data.</text>
</comment>
<evidence type="ECO:0000256" key="9">
    <source>
        <dbReference type="SAM" id="Phobius"/>
    </source>
</evidence>
<dbReference type="PROSITE" id="PS50893">
    <property type="entry name" value="ABC_TRANSPORTER_2"/>
    <property type="match status" value="2"/>
</dbReference>
<feature type="transmembrane region" description="Helical" evidence="9">
    <location>
        <begin position="1249"/>
        <end position="1268"/>
    </location>
</feature>
<protein>
    <submittedName>
        <fullName evidence="12">ATP-binding cassette, subfamily C (CFTR/MRP), member 1</fullName>
    </submittedName>
</protein>
<evidence type="ECO:0000313" key="13">
    <source>
        <dbReference type="Proteomes" id="UP000827284"/>
    </source>
</evidence>
<feature type="transmembrane region" description="Helical" evidence="9">
    <location>
        <begin position="177"/>
        <end position="197"/>
    </location>
</feature>
<dbReference type="EMBL" id="BQFW01000005">
    <property type="protein sequence ID" value="GJJ71287.1"/>
    <property type="molecule type" value="Genomic_DNA"/>
</dbReference>
<dbReference type="InterPro" id="IPR003439">
    <property type="entry name" value="ABC_transporter-like_ATP-bd"/>
</dbReference>
<keyword evidence="3 9" id="KW-0812">Transmembrane</keyword>
<feature type="region of interest" description="Disordered" evidence="8">
    <location>
        <begin position="676"/>
        <end position="696"/>
    </location>
</feature>
<dbReference type="PROSITE" id="PS00211">
    <property type="entry name" value="ABC_TRANSPORTER_1"/>
    <property type="match status" value="2"/>
</dbReference>
<feature type="transmembrane region" description="Helical" evidence="9">
    <location>
        <begin position="430"/>
        <end position="452"/>
    </location>
</feature>
<keyword evidence="13" id="KW-1185">Reference proteome</keyword>
<dbReference type="InterPro" id="IPR003593">
    <property type="entry name" value="AAA+_ATPase"/>
</dbReference>
<feature type="transmembrane region" description="Helical" evidence="9">
    <location>
        <begin position="1056"/>
        <end position="1073"/>
    </location>
</feature>
<feature type="domain" description="ABC transporter" evidence="10">
    <location>
        <begin position="1338"/>
        <end position="1607"/>
    </location>
</feature>
<keyword evidence="6 9" id="KW-1133">Transmembrane helix</keyword>
<dbReference type="CDD" id="cd18579">
    <property type="entry name" value="ABC_6TM_ABCC_D1"/>
    <property type="match status" value="1"/>
</dbReference>
<dbReference type="InterPro" id="IPR027417">
    <property type="entry name" value="P-loop_NTPase"/>
</dbReference>
<feature type="transmembrane region" description="Helical" evidence="9">
    <location>
        <begin position="41"/>
        <end position="59"/>
    </location>
</feature>
<feature type="transmembrane region" description="Helical" evidence="9">
    <location>
        <begin position="111"/>
        <end position="133"/>
    </location>
</feature>
<reference evidence="12" key="1">
    <citation type="submission" date="2021-11" db="EMBL/GenBank/DDBJ databases">
        <authorList>
            <person name="Herlambang A."/>
            <person name="Guo Y."/>
            <person name="Takashima Y."/>
            <person name="Nishizawa T."/>
        </authorList>
    </citation>
    <scope>NUCLEOTIDE SEQUENCE</scope>
    <source>
        <strain evidence="12">E1425</strain>
    </source>
</reference>
<proteinExistence type="predicted"/>
<evidence type="ECO:0000256" key="7">
    <source>
        <dbReference type="ARBA" id="ARBA00023136"/>
    </source>
</evidence>
<dbReference type="GO" id="GO:0005524">
    <property type="term" value="F:ATP binding"/>
    <property type="evidence" value="ECO:0007669"/>
    <property type="project" value="UniProtKB-KW"/>
</dbReference>
<feature type="transmembrane region" description="Helical" evidence="9">
    <location>
        <begin position="80"/>
        <end position="105"/>
    </location>
</feature>
<dbReference type="InterPro" id="IPR036640">
    <property type="entry name" value="ABC1_TM_sf"/>
</dbReference>
<dbReference type="Gene3D" id="3.40.50.300">
    <property type="entry name" value="P-loop containing nucleotide triphosphate hydrolases"/>
    <property type="match status" value="2"/>
</dbReference>
<evidence type="ECO:0000256" key="1">
    <source>
        <dbReference type="ARBA" id="ARBA00004141"/>
    </source>
</evidence>
<name>A0A9P3LUS2_9FUNG</name>
<dbReference type="FunFam" id="3.40.50.300:FF:000163">
    <property type="entry name" value="Multidrug resistance-associated protein member 4"/>
    <property type="match status" value="1"/>
</dbReference>
<dbReference type="FunFam" id="1.20.1560.10:FF:000006">
    <property type="entry name" value="ATP-binding cassette, sub-family C (CFTR/MRP), member 9"/>
    <property type="match status" value="1"/>
</dbReference>
<dbReference type="CDD" id="cd18603">
    <property type="entry name" value="ABC_6TM_MRP1_2_3_6_D2_like"/>
    <property type="match status" value="1"/>
</dbReference>
<dbReference type="Proteomes" id="UP000827284">
    <property type="component" value="Unassembled WGS sequence"/>
</dbReference>
<accession>A0A9P3LUS2</accession>
<evidence type="ECO:0000259" key="10">
    <source>
        <dbReference type="PROSITE" id="PS50893"/>
    </source>
</evidence>
<dbReference type="SUPFAM" id="SSF52540">
    <property type="entry name" value="P-loop containing nucleoside triphosphate hydrolases"/>
    <property type="match status" value="3"/>
</dbReference>
<dbReference type="FunFam" id="3.40.50.300:FF:000997">
    <property type="entry name" value="Multidrug resistance-associated protein 1"/>
    <property type="match status" value="1"/>
</dbReference>
<dbReference type="GO" id="GO:0016887">
    <property type="term" value="F:ATP hydrolysis activity"/>
    <property type="evidence" value="ECO:0007669"/>
    <property type="project" value="InterPro"/>
</dbReference>
<dbReference type="InterPro" id="IPR050173">
    <property type="entry name" value="ABC_transporter_C-like"/>
</dbReference>
<evidence type="ECO:0000256" key="6">
    <source>
        <dbReference type="ARBA" id="ARBA00022989"/>
    </source>
</evidence>
<feature type="transmembrane region" description="Helical" evidence="9">
    <location>
        <begin position="316"/>
        <end position="340"/>
    </location>
</feature>
<evidence type="ECO:0000259" key="11">
    <source>
        <dbReference type="PROSITE" id="PS50929"/>
    </source>
</evidence>
<keyword evidence="2" id="KW-0813">Transport</keyword>
<organism evidence="12 13">
    <name type="scientific">Entomortierella parvispora</name>
    <dbReference type="NCBI Taxonomy" id="205924"/>
    <lineage>
        <taxon>Eukaryota</taxon>
        <taxon>Fungi</taxon>
        <taxon>Fungi incertae sedis</taxon>
        <taxon>Mucoromycota</taxon>
        <taxon>Mortierellomycotina</taxon>
        <taxon>Mortierellomycetes</taxon>
        <taxon>Mortierellales</taxon>
        <taxon>Mortierellaceae</taxon>
        <taxon>Entomortierella</taxon>
    </lineage>
</organism>
<evidence type="ECO:0000256" key="2">
    <source>
        <dbReference type="ARBA" id="ARBA00022448"/>
    </source>
</evidence>
<feature type="transmembrane region" description="Helical" evidence="9">
    <location>
        <begin position="1015"/>
        <end position="1036"/>
    </location>
</feature>
<reference evidence="12" key="2">
    <citation type="journal article" date="2022" name="Microbiol. Resour. Announc.">
        <title>Whole-Genome Sequence of Entomortierella parvispora E1425, a Mucoromycotan Fungus Associated with Burkholderiaceae-Related Endosymbiotic Bacteria.</title>
        <authorList>
            <person name="Herlambang A."/>
            <person name="Guo Y."/>
            <person name="Takashima Y."/>
            <person name="Narisawa K."/>
            <person name="Ohta H."/>
            <person name="Nishizawa T."/>
        </authorList>
    </citation>
    <scope>NUCLEOTIDE SEQUENCE</scope>
    <source>
        <strain evidence="12">E1425</strain>
    </source>
</reference>
<feature type="transmembrane region" description="Helical" evidence="9">
    <location>
        <begin position="145"/>
        <end position="165"/>
    </location>
</feature>
<dbReference type="GO" id="GO:0016020">
    <property type="term" value="C:membrane"/>
    <property type="evidence" value="ECO:0007669"/>
    <property type="project" value="UniProtKB-SubCell"/>
</dbReference>
<gene>
    <name evidence="12" type="ORF">EMPS_03637</name>
</gene>